<comment type="caution">
    <text evidence="1">The sequence shown here is derived from an EMBL/GenBank/DDBJ whole genome shotgun (WGS) entry which is preliminary data.</text>
</comment>
<evidence type="ECO:0000313" key="1">
    <source>
        <dbReference type="EMBL" id="OGC56573.1"/>
    </source>
</evidence>
<proteinExistence type="predicted"/>
<name>A0A1F4VIJ2_UNCKA</name>
<dbReference type="EMBL" id="MEVN01000034">
    <property type="protein sequence ID" value="OGC56573.1"/>
    <property type="molecule type" value="Genomic_DNA"/>
</dbReference>
<organism evidence="1 2">
    <name type="scientific">candidate division WWE3 bacterium RIFCSPLOWO2_12_FULL_36_10</name>
    <dbReference type="NCBI Taxonomy" id="1802630"/>
    <lineage>
        <taxon>Bacteria</taxon>
        <taxon>Katanobacteria</taxon>
    </lineage>
</organism>
<evidence type="ECO:0000313" key="2">
    <source>
        <dbReference type="Proteomes" id="UP000177763"/>
    </source>
</evidence>
<protein>
    <submittedName>
        <fullName evidence="1">Uncharacterized protein</fullName>
    </submittedName>
</protein>
<dbReference type="Proteomes" id="UP000177763">
    <property type="component" value="Unassembled WGS sequence"/>
</dbReference>
<accession>A0A1F4VIJ2</accession>
<sequence length="73" mass="8055">MPPPTYVFVWKGQSLANLNLESVMRAISDATGIHFNDTVKMKVVLYSTGVIVTSLTLGQVYRLVPVAEEEAEE</sequence>
<dbReference type="STRING" id="1802630.A3H26_01625"/>
<gene>
    <name evidence="1" type="ORF">A3H26_01625</name>
</gene>
<dbReference type="AlphaFoldDB" id="A0A1F4VIJ2"/>
<reference evidence="1 2" key="1">
    <citation type="journal article" date="2016" name="Nat. Commun.">
        <title>Thousands of microbial genomes shed light on interconnected biogeochemical processes in an aquifer system.</title>
        <authorList>
            <person name="Anantharaman K."/>
            <person name="Brown C.T."/>
            <person name="Hug L.A."/>
            <person name="Sharon I."/>
            <person name="Castelle C.J."/>
            <person name="Probst A.J."/>
            <person name="Thomas B.C."/>
            <person name="Singh A."/>
            <person name="Wilkins M.J."/>
            <person name="Karaoz U."/>
            <person name="Brodie E.L."/>
            <person name="Williams K.H."/>
            <person name="Hubbard S.S."/>
            <person name="Banfield J.F."/>
        </authorList>
    </citation>
    <scope>NUCLEOTIDE SEQUENCE [LARGE SCALE GENOMIC DNA]</scope>
</reference>